<keyword evidence="5" id="KW-1185">Reference proteome</keyword>
<dbReference type="InterPro" id="IPR004601">
    <property type="entry name" value="UvdE"/>
</dbReference>
<keyword evidence="2" id="KW-0234">DNA repair</keyword>
<keyword evidence="1" id="KW-0227">DNA damage</keyword>
<feature type="region of interest" description="Disordered" evidence="3">
    <location>
        <begin position="95"/>
        <end position="143"/>
    </location>
</feature>
<dbReference type="Proteomes" id="UP001385951">
    <property type="component" value="Unassembled WGS sequence"/>
</dbReference>
<dbReference type="GO" id="GO:0009411">
    <property type="term" value="P:response to UV"/>
    <property type="evidence" value="ECO:0007669"/>
    <property type="project" value="InterPro"/>
</dbReference>
<dbReference type="GO" id="GO:0005634">
    <property type="term" value="C:nucleus"/>
    <property type="evidence" value="ECO:0007669"/>
    <property type="project" value="TreeGrafter"/>
</dbReference>
<comment type="caution">
    <text evidence="4">The sequence shown here is derived from an EMBL/GenBank/DDBJ whole genome shotgun (WGS) entry which is preliminary data.</text>
</comment>
<name>A0AAW0FX97_9APHY</name>
<sequence length="203" mass="22899">MGGGVRRQLRHSDLAFLRASTIYALFLCSTTTSAGILEILFSVCSLTTDKNKVRTHASETKKSHQRGHCLRSVCIRISDCGSRWLYCFTDSTPRRRTSTREKKPVSYADQQASNDTRAESPLTDLEGTDDVPKIPAKRRRKKDVEPVVYDIPPVESKETTFKGRLGYACLNTILRLSKPDPVFCSRTCRKDTIHKNGIDFPKT</sequence>
<proteinExistence type="predicted"/>
<evidence type="ECO:0000256" key="2">
    <source>
        <dbReference type="ARBA" id="ARBA00023204"/>
    </source>
</evidence>
<dbReference type="AlphaFoldDB" id="A0AAW0FX97"/>
<dbReference type="GO" id="GO:0006289">
    <property type="term" value="P:nucleotide-excision repair"/>
    <property type="evidence" value="ECO:0007669"/>
    <property type="project" value="InterPro"/>
</dbReference>
<gene>
    <name evidence="4" type="ORF">QCA50_014193</name>
</gene>
<evidence type="ECO:0000256" key="3">
    <source>
        <dbReference type="SAM" id="MobiDB-lite"/>
    </source>
</evidence>
<evidence type="ECO:0000256" key="1">
    <source>
        <dbReference type="ARBA" id="ARBA00022763"/>
    </source>
</evidence>
<dbReference type="GO" id="GO:0004519">
    <property type="term" value="F:endonuclease activity"/>
    <property type="evidence" value="ECO:0007669"/>
    <property type="project" value="InterPro"/>
</dbReference>
<dbReference type="GO" id="GO:0005739">
    <property type="term" value="C:mitochondrion"/>
    <property type="evidence" value="ECO:0007669"/>
    <property type="project" value="TreeGrafter"/>
</dbReference>
<dbReference type="PANTHER" id="PTHR31290">
    <property type="entry name" value="UV-DAMAGE ENDONUCLEASE"/>
    <property type="match status" value="1"/>
</dbReference>
<organism evidence="4 5">
    <name type="scientific">Cerrena zonata</name>
    <dbReference type="NCBI Taxonomy" id="2478898"/>
    <lineage>
        <taxon>Eukaryota</taxon>
        <taxon>Fungi</taxon>
        <taxon>Dikarya</taxon>
        <taxon>Basidiomycota</taxon>
        <taxon>Agaricomycotina</taxon>
        <taxon>Agaricomycetes</taxon>
        <taxon>Polyporales</taxon>
        <taxon>Cerrenaceae</taxon>
        <taxon>Cerrena</taxon>
    </lineage>
</organism>
<dbReference type="EMBL" id="JASBNA010000034">
    <property type="protein sequence ID" value="KAK7682809.1"/>
    <property type="molecule type" value="Genomic_DNA"/>
</dbReference>
<dbReference type="PANTHER" id="PTHR31290:SF5">
    <property type="entry name" value="UV-DAMAGE ENDONUCLEASE"/>
    <property type="match status" value="1"/>
</dbReference>
<dbReference type="GO" id="GO:0043504">
    <property type="term" value="P:mitochondrial DNA repair"/>
    <property type="evidence" value="ECO:0007669"/>
    <property type="project" value="TreeGrafter"/>
</dbReference>
<evidence type="ECO:0000313" key="5">
    <source>
        <dbReference type="Proteomes" id="UP001385951"/>
    </source>
</evidence>
<protein>
    <recommendedName>
        <fullName evidence="6">FLZ-type domain-containing protein</fullName>
    </recommendedName>
</protein>
<accession>A0AAW0FX97</accession>
<reference evidence="4 5" key="1">
    <citation type="submission" date="2022-09" db="EMBL/GenBank/DDBJ databases">
        <authorList>
            <person name="Palmer J.M."/>
        </authorList>
    </citation>
    <scope>NUCLEOTIDE SEQUENCE [LARGE SCALE GENOMIC DNA]</scope>
    <source>
        <strain evidence="4 5">DSM 7382</strain>
    </source>
</reference>
<evidence type="ECO:0000313" key="4">
    <source>
        <dbReference type="EMBL" id="KAK7682809.1"/>
    </source>
</evidence>
<evidence type="ECO:0008006" key="6">
    <source>
        <dbReference type="Google" id="ProtNLM"/>
    </source>
</evidence>